<reference evidence="1" key="1">
    <citation type="journal article" date="2014" name="Front. Microbiol.">
        <title>High frequency of phylogenetically diverse reductive dehalogenase-homologous genes in deep subseafloor sedimentary metagenomes.</title>
        <authorList>
            <person name="Kawai M."/>
            <person name="Futagami T."/>
            <person name="Toyoda A."/>
            <person name="Takaki Y."/>
            <person name="Nishi S."/>
            <person name="Hori S."/>
            <person name="Arai W."/>
            <person name="Tsubouchi T."/>
            <person name="Morono Y."/>
            <person name="Uchiyama I."/>
            <person name="Ito T."/>
            <person name="Fujiyama A."/>
            <person name="Inagaki F."/>
            <person name="Takami H."/>
        </authorList>
    </citation>
    <scope>NUCLEOTIDE SEQUENCE</scope>
    <source>
        <strain evidence="1">Expedition CK06-06</strain>
    </source>
</reference>
<dbReference type="AlphaFoldDB" id="X0VLT7"/>
<accession>X0VLT7</accession>
<comment type="caution">
    <text evidence="1">The sequence shown here is derived from an EMBL/GenBank/DDBJ whole genome shotgun (WGS) entry which is preliminary data.</text>
</comment>
<sequence>AILPALTTTTDLADYTIAFAPIYVAVRPLRLTANGGNFTGGSIRLTMHYIEIIPPTS</sequence>
<dbReference type="EMBL" id="BARS01026509">
    <property type="protein sequence ID" value="GAG01471.1"/>
    <property type="molecule type" value="Genomic_DNA"/>
</dbReference>
<name>X0VLT7_9ZZZZ</name>
<organism evidence="1">
    <name type="scientific">marine sediment metagenome</name>
    <dbReference type="NCBI Taxonomy" id="412755"/>
    <lineage>
        <taxon>unclassified sequences</taxon>
        <taxon>metagenomes</taxon>
        <taxon>ecological metagenomes</taxon>
    </lineage>
</organism>
<feature type="non-terminal residue" evidence="1">
    <location>
        <position position="1"/>
    </location>
</feature>
<protein>
    <submittedName>
        <fullName evidence="1">Uncharacterized protein</fullName>
    </submittedName>
</protein>
<proteinExistence type="predicted"/>
<evidence type="ECO:0000313" key="1">
    <source>
        <dbReference type="EMBL" id="GAG01471.1"/>
    </source>
</evidence>
<gene>
    <name evidence="1" type="ORF">S01H1_41769</name>
</gene>